<keyword evidence="5" id="KW-1185">Reference proteome</keyword>
<dbReference type="Gene3D" id="3.90.550.10">
    <property type="entry name" value="Spore Coat Polysaccharide Biosynthesis Protein SpsA, Chain A"/>
    <property type="match status" value="1"/>
</dbReference>
<dbReference type="SUPFAM" id="SSF53448">
    <property type="entry name" value="Nucleotide-diphospho-sugar transferases"/>
    <property type="match status" value="1"/>
</dbReference>
<dbReference type="AlphaFoldDB" id="A0A543AZS9"/>
<name>A0A543AZS9_9ACTN</name>
<keyword evidence="2" id="KW-0548">Nucleotidyltransferase</keyword>
<evidence type="ECO:0000256" key="2">
    <source>
        <dbReference type="ARBA" id="ARBA00022695"/>
    </source>
</evidence>
<keyword evidence="1" id="KW-0808">Transferase</keyword>
<dbReference type="GO" id="GO:0016779">
    <property type="term" value="F:nucleotidyltransferase activity"/>
    <property type="evidence" value="ECO:0007669"/>
    <property type="project" value="UniProtKB-KW"/>
</dbReference>
<accession>A0A543AZS9</accession>
<dbReference type="Pfam" id="PF00483">
    <property type="entry name" value="NTP_transferase"/>
    <property type="match status" value="1"/>
</dbReference>
<feature type="domain" description="Nucleotidyl transferase" evidence="3">
    <location>
        <begin position="3"/>
        <end position="125"/>
    </location>
</feature>
<comment type="caution">
    <text evidence="4">The sequence shown here is derived from an EMBL/GenBank/DDBJ whole genome shotgun (WGS) entry which is preliminary data.</text>
</comment>
<dbReference type="EMBL" id="VFOW01000001">
    <property type="protein sequence ID" value="TQL78010.1"/>
    <property type="molecule type" value="Genomic_DNA"/>
</dbReference>
<dbReference type="CDD" id="cd02523">
    <property type="entry name" value="PC_cytidylyltransferase"/>
    <property type="match status" value="1"/>
</dbReference>
<evidence type="ECO:0000313" key="5">
    <source>
        <dbReference type="Proteomes" id="UP000317043"/>
    </source>
</evidence>
<dbReference type="InterPro" id="IPR005835">
    <property type="entry name" value="NTP_transferase_dom"/>
</dbReference>
<evidence type="ECO:0000313" key="4">
    <source>
        <dbReference type="EMBL" id="TQL78010.1"/>
    </source>
</evidence>
<proteinExistence type="predicted"/>
<dbReference type="GO" id="GO:0016301">
    <property type="term" value="F:kinase activity"/>
    <property type="evidence" value="ECO:0007669"/>
    <property type="project" value="UniProtKB-KW"/>
</dbReference>
<gene>
    <name evidence="4" type="ORF">FB566_3585</name>
</gene>
<dbReference type="RefSeq" id="WP_142041799.1">
    <property type="nucleotide sequence ID" value="NZ_JBHTGS010000001.1"/>
</dbReference>
<dbReference type="OrthoDB" id="9801810at2"/>
<keyword evidence="4" id="KW-0418">Kinase</keyword>
<organism evidence="4 5">
    <name type="scientific">Stackebrandtia endophytica</name>
    <dbReference type="NCBI Taxonomy" id="1496996"/>
    <lineage>
        <taxon>Bacteria</taxon>
        <taxon>Bacillati</taxon>
        <taxon>Actinomycetota</taxon>
        <taxon>Actinomycetes</taxon>
        <taxon>Glycomycetales</taxon>
        <taxon>Glycomycetaceae</taxon>
        <taxon>Stackebrandtia</taxon>
    </lineage>
</organism>
<protein>
    <submittedName>
        <fullName evidence="4">Choline kinase</fullName>
    </submittedName>
</protein>
<dbReference type="Proteomes" id="UP000317043">
    <property type="component" value="Unassembled WGS sequence"/>
</dbReference>
<evidence type="ECO:0000256" key="1">
    <source>
        <dbReference type="ARBA" id="ARBA00022679"/>
    </source>
</evidence>
<dbReference type="PANTHER" id="PTHR43584">
    <property type="entry name" value="NUCLEOTIDYL TRANSFERASE"/>
    <property type="match status" value="1"/>
</dbReference>
<reference evidence="4 5" key="1">
    <citation type="submission" date="2019-06" db="EMBL/GenBank/DDBJ databases">
        <title>Sequencing the genomes of 1000 actinobacteria strains.</title>
        <authorList>
            <person name="Klenk H.-P."/>
        </authorList>
    </citation>
    <scope>NUCLEOTIDE SEQUENCE [LARGE SCALE GENOMIC DNA]</scope>
    <source>
        <strain evidence="4 5">DSM 45928</strain>
    </source>
</reference>
<dbReference type="InterPro" id="IPR029044">
    <property type="entry name" value="Nucleotide-diphossugar_trans"/>
</dbReference>
<sequence>MRGVVLAAGQGQRLRPDTDDLPKTLLPVDGETTILDIALRNLAKAGVTDASVVVGYAAHAIEARVEDMSRRHHLDIRLIHNDRVDWNNAYSLWHARDVYADGALLVNGDTVHPDSVEKVLLSAEPQGILLATDDVKQLTDEAMKLQCDADRVVNLVTKQMPVETAFGEYIGVARIDPSIAGDLTAALETTFKRDPNLYYEDAFQLLAGRDGDTAGRLHAIPIGDTEWVEVDDHTDLARAREIACRC</sequence>
<dbReference type="PANTHER" id="PTHR43584:SF5">
    <property type="entry name" value="PROTEIN LICC"/>
    <property type="match status" value="1"/>
</dbReference>
<evidence type="ECO:0000259" key="3">
    <source>
        <dbReference type="Pfam" id="PF00483"/>
    </source>
</evidence>
<dbReference type="InParanoid" id="A0A543AZS9"/>
<dbReference type="InterPro" id="IPR050065">
    <property type="entry name" value="GlmU-like"/>
</dbReference>